<dbReference type="InterPro" id="IPR022398">
    <property type="entry name" value="Peptidase_S8_His-AS"/>
</dbReference>
<dbReference type="InterPro" id="IPR000209">
    <property type="entry name" value="Peptidase_S8/S53_dom"/>
</dbReference>
<feature type="domain" description="Peptidase S8/S53" evidence="11">
    <location>
        <begin position="121"/>
        <end position="523"/>
    </location>
</feature>
<comment type="similarity">
    <text evidence="1 9 10">Belongs to the peptidase S8 family.</text>
</comment>
<gene>
    <name evidence="14" type="ORF">RSOLAG1IB_08473</name>
</gene>
<dbReference type="PROSITE" id="PS00136">
    <property type="entry name" value="SUBTILASE_ASP"/>
    <property type="match status" value="1"/>
</dbReference>
<dbReference type="PROSITE" id="PS00137">
    <property type="entry name" value="SUBTILASE_HIS"/>
    <property type="match status" value="1"/>
</dbReference>
<evidence type="ECO:0000259" key="12">
    <source>
        <dbReference type="Pfam" id="PF02225"/>
    </source>
</evidence>
<evidence type="ECO:0000259" key="11">
    <source>
        <dbReference type="Pfam" id="PF00082"/>
    </source>
</evidence>
<feature type="active site" description="Charge relay system" evidence="8 9">
    <location>
        <position position="182"/>
    </location>
</feature>
<evidence type="ECO:0000256" key="9">
    <source>
        <dbReference type="PROSITE-ProRule" id="PRU01240"/>
    </source>
</evidence>
<sequence>MEPNSYIVELDPGEHLKRGFASPHEELYHDLRRRGVSWDVTKEYSSPLLTGTAVKLHHDIDLVKLVEAKGVRSVTPVYFHAAPEPISQQVMGNSNMTHTGDSLPAHVMTGVDKLHQEGHFGKGIKIGIIDTGVDYTHPALGGSFGPGNKVIGGYDFVGDNYTGRLGPPPAPDNDPLDNCNGHGTHVAGIIGANPNNPWNMSGVAYESEIHAYRVFGCRGGASDAIIIDAMLRAYDDGNDVINMSLGSPNGWSGGLPAVVASRIADNGRVFVVSVGNSGAYGSWYTATPATGRNVISVGSVDNAILNIQNAIVSNGRKIPYLSLNSIPIPSGLPIYATSQDPTVVDDACDPLPSNTPDLSSRLVLIRRGTCSFINKTDNAAAFGARYFLIYNNVDGPISAITTNYTSVLISEPDGRFLLEEAIPNNDTVSFPNSPATIPNPTGGLMSSLSMYGPTFDMYLKPALVTPGGEIVSTMPVALGSWAIKSGTSMAAPYAAGSGALVLGAKGKNAEVAKAVRSIFQNNAIPVKAAHMNSSLVETASWQGAGLINVYNAVKSTGSLLPAELLLNDTAHFNGTQTLTVKNGGKESVIYTFAHVSAGTSNTIEGIEVIRKSLSCKDKKLRTKQGLLAGPVPLTAAPATVDIIPSNIVIPAGESAQVQVVIKPPIGLDTTKFPVFSGYIMATGSDNTTLRSTYLGTAAKLKDAKIIDDTNAYFGVNLPLITDKDGDPIPSNGTVVYSMNGTDTPTVIYRLVMGTPLLRMDLIDSNANGTRASRRSDDEIEFAQHANQLTNPSISKRSVMDWVSSKVCQNCGSVETLGLLVEREYVARNTIAPTARAGGYSTVNIRQFANGTAIPNGSYRIMVRALKITGNPQFEGDYEMWTSPELQVKRP</sequence>
<evidence type="ECO:0000256" key="2">
    <source>
        <dbReference type="ARBA" id="ARBA00022512"/>
    </source>
</evidence>
<dbReference type="Gene3D" id="3.50.30.30">
    <property type="match status" value="1"/>
</dbReference>
<keyword evidence="6 9" id="KW-0378">Hydrolase</keyword>
<keyword evidence="3" id="KW-0964">Secreted</keyword>
<dbReference type="GO" id="GO:0004252">
    <property type="term" value="F:serine-type endopeptidase activity"/>
    <property type="evidence" value="ECO:0007669"/>
    <property type="project" value="UniProtKB-UniRule"/>
</dbReference>
<dbReference type="InterPro" id="IPR023828">
    <property type="entry name" value="Peptidase_S8_Ser-AS"/>
</dbReference>
<dbReference type="GO" id="GO:0005615">
    <property type="term" value="C:extracellular space"/>
    <property type="evidence" value="ECO:0007669"/>
    <property type="project" value="TreeGrafter"/>
</dbReference>
<dbReference type="AlphaFoldDB" id="A0A0B7FGY8"/>
<dbReference type="Pfam" id="PF06280">
    <property type="entry name" value="fn3_5"/>
    <property type="match status" value="1"/>
</dbReference>
<evidence type="ECO:0000259" key="13">
    <source>
        <dbReference type="Pfam" id="PF06280"/>
    </source>
</evidence>
<proteinExistence type="inferred from homology"/>
<dbReference type="CDD" id="cd07489">
    <property type="entry name" value="Peptidases_S8_5"/>
    <property type="match status" value="1"/>
</dbReference>
<dbReference type="InterPro" id="IPR015500">
    <property type="entry name" value="Peptidase_S8_subtilisin-rel"/>
</dbReference>
<keyword evidence="15" id="KW-1185">Reference proteome</keyword>
<evidence type="ECO:0000256" key="10">
    <source>
        <dbReference type="RuleBase" id="RU003355"/>
    </source>
</evidence>
<dbReference type="Proteomes" id="UP000059188">
    <property type="component" value="Unassembled WGS sequence"/>
</dbReference>
<evidence type="ECO:0000313" key="15">
    <source>
        <dbReference type="Proteomes" id="UP000059188"/>
    </source>
</evidence>
<evidence type="ECO:0000256" key="6">
    <source>
        <dbReference type="ARBA" id="ARBA00022801"/>
    </source>
</evidence>
<dbReference type="Pfam" id="PF02225">
    <property type="entry name" value="PA"/>
    <property type="match status" value="1"/>
</dbReference>
<accession>A0A0B7FGY8</accession>
<dbReference type="Pfam" id="PF00082">
    <property type="entry name" value="Peptidase_S8"/>
    <property type="match status" value="1"/>
</dbReference>
<evidence type="ECO:0000256" key="5">
    <source>
        <dbReference type="ARBA" id="ARBA00022729"/>
    </source>
</evidence>
<organism evidence="14 15">
    <name type="scientific">Thanatephorus cucumeris (strain AG1-IB / isolate 7/3/14)</name>
    <name type="common">Lettuce bottom rot fungus</name>
    <name type="synonym">Rhizoctonia solani</name>
    <dbReference type="NCBI Taxonomy" id="1108050"/>
    <lineage>
        <taxon>Eukaryota</taxon>
        <taxon>Fungi</taxon>
        <taxon>Dikarya</taxon>
        <taxon>Basidiomycota</taxon>
        <taxon>Agaricomycotina</taxon>
        <taxon>Agaricomycetes</taxon>
        <taxon>Cantharellales</taxon>
        <taxon>Ceratobasidiaceae</taxon>
        <taxon>Rhizoctonia</taxon>
        <taxon>Rhizoctonia solani AG-1</taxon>
    </lineage>
</organism>
<dbReference type="Gene3D" id="3.40.50.200">
    <property type="entry name" value="Peptidase S8/S53 domain"/>
    <property type="match status" value="2"/>
</dbReference>
<dbReference type="SUPFAM" id="SSF52025">
    <property type="entry name" value="PA domain"/>
    <property type="match status" value="1"/>
</dbReference>
<dbReference type="CDD" id="cd02124">
    <property type="entry name" value="PA_PoS1_like"/>
    <property type="match status" value="1"/>
</dbReference>
<dbReference type="STRING" id="1108050.A0A0B7FGY8"/>
<evidence type="ECO:0000256" key="8">
    <source>
        <dbReference type="PIRSR" id="PIRSR615500-1"/>
    </source>
</evidence>
<dbReference type="PRINTS" id="PR00723">
    <property type="entry name" value="SUBTILISIN"/>
</dbReference>
<keyword evidence="4 9" id="KW-0645">Protease</keyword>
<evidence type="ECO:0000256" key="3">
    <source>
        <dbReference type="ARBA" id="ARBA00022525"/>
    </source>
</evidence>
<reference evidence="14 15" key="1">
    <citation type="submission" date="2014-11" db="EMBL/GenBank/DDBJ databases">
        <authorList>
            <person name="Wibberg Daniel"/>
        </authorList>
    </citation>
    <scope>NUCLEOTIDE SEQUENCE [LARGE SCALE GENOMIC DNA]</scope>
    <source>
        <strain evidence="14">Rhizoctonia solani AG1-IB 7/3/14</strain>
    </source>
</reference>
<dbReference type="SUPFAM" id="SSF52743">
    <property type="entry name" value="Subtilisin-like"/>
    <property type="match status" value="1"/>
</dbReference>
<dbReference type="PANTHER" id="PTHR43806:SF66">
    <property type="entry name" value="SERIN ENDOPEPTIDASE"/>
    <property type="match status" value="1"/>
</dbReference>
<evidence type="ECO:0000256" key="7">
    <source>
        <dbReference type="ARBA" id="ARBA00022825"/>
    </source>
</evidence>
<dbReference type="GO" id="GO:0016020">
    <property type="term" value="C:membrane"/>
    <property type="evidence" value="ECO:0007669"/>
    <property type="project" value="InterPro"/>
</dbReference>
<dbReference type="InterPro" id="IPR010435">
    <property type="entry name" value="C5a/SBT2-like_Fn3"/>
</dbReference>
<evidence type="ECO:0000256" key="4">
    <source>
        <dbReference type="ARBA" id="ARBA00022670"/>
    </source>
</evidence>
<dbReference type="PANTHER" id="PTHR43806">
    <property type="entry name" value="PEPTIDASE S8"/>
    <property type="match status" value="1"/>
</dbReference>
<name>A0A0B7FGY8_THACB</name>
<dbReference type="InterPro" id="IPR034187">
    <property type="entry name" value="Peptidases_S8_5"/>
</dbReference>
<dbReference type="EMBL" id="LN679128">
    <property type="protein sequence ID" value="CEL57261.1"/>
    <property type="molecule type" value="Genomic_DNA"/>
</dbReference>
<keyword evidence="2" id="KW-0134">Cell wall</keyword>
<evidence type="ECO:0000313" key="14">
    <source>
        <dbReference type="EMBL" id="CEL57261.1"/>
    </source>
</evidence>
<dbReference type="InterPro" id="IPR023827">
    <property type="entry name" value="Peptidase_S8_Asp-AS"/>
</dbReference>
<feature type="domain" description="PA" evidence="12">
    <location>
        <begin position="344"/>
        <end position="401"/>
    </location>
</feature>
<evidence type="ECO:0000256" key="1">
    <source>
        <dbReference type="ARBA" id="ARBA00011073"/>
    </source>
</evidence>
<keyword evidence="5" id="KW-0732">Signal</keyword>
<dbReference type="PROSITE" id="PS00138">
    <property type="entry name" value="SUBTILASE_SER"/>
    <property type="match status" value="1"/>
</dbReference>
<keyword evidence="7 9" id="KW-0720">Serine protease</keyword>
<protein>
    <submittedName>
        <fullName evidence="14">Minor extracellular protease vpr</fullName>
    </submittedName>
</protein>
<feature type="active site" description="Charge relay system" evidence="8 9">
    <location>
        <position position="488"/>
    </location>
</feature>
<dbReference type="InterPro" id="IPR036852">
    <property type="entry name" value="Peptidase_S8/S53_dom_sf"/>
</dbReference>
<dbReference type="InterPro" id="IPR050131">
    <property type="entry name" value="Peptidase_S8_subtilisin-like"/>
</dbReference>
<feature type="active site" description="Charge relay system" evidence="8 9">
    <location>
        <position position="130"/>
    </location>
</feature>
<dbReference type="GO" id="GO:0006508">
    <property type="term" value="P:proteolysis"/>
    <property type="evidence" value="ECO:0007669"/>
    <property type="project" value="UniProtKB-KW"/>
</dbReference>
<feature type="domain" description="C5a peptidase/Subtilisin-like protease SBT2-like Fn3-like" evidence="13">
    <location>
        <begin position="566"/>
        <end position="687"/>
    </location>
</feature>
<dbReference type="InterPro" id="IPR046450">
    <property type="entry name" value="PA_dom_sf"/>
</dbReference>
<dbReference type="InterPro" id="IPR003137">
    <property type="entry name" value="PA_domain"/>
</dbReference>
<dbReference type="PROSITE" id="PS51892">
    <property type="entry name" value="SUBTILASE"/>
    <property type="match status" value="1"/>
</dbReference>
<dbReference type="OrthoDB" id="206201at2759"/>